<dbReference type="AlphaFoldDB" id="B8I8J2"/>
<dbReference type="PANTHER" id="PTHR45681:SF6">
    <property type="entry name" value="POLYKETIDE SYNTHASE 37"/>
    <property type="match status" value="1"/>
</dbReference>
<dbReference type="Gene3D" id="3.30.70.3290">
    <property type="match status" value="1"/>
</dbReference>
<dbReference type="SUPFAM" id="SSF52151">
    <property type="entry name" value="FabD/lysophospholipase-like"/>
    <property type="match status" value="1"/>
</dbReference>
<dbReference type="SMART" id="SM00827">
    <property type="entry name" value="PKS_AT"/>
    <property type="match status" value="1"/>
</dbReference>
<organism evidence="3 4">
    <name type="scientific">Ruminiclostridium cellulolyticum (strain ATCC 35319 / DSM 5812 / JCM 6584 / H10)</name>
    <name type="common">Clostridium cellulolyticum</name>
    <dbReference type="NCBI Taxonomy" id="394503"/>
    <lineage>
        <taxon>Bacteria</taxon>
        <taxon>Bacillati</taxon>
        <taxon>Bacillota</taxon>
        <taxon>Clostridia</taxon>
        <taxon>Eubacteriales</taxon>
        <taxon>Oscillospiraceae</taxon>
        <taxon>Ruminiclostridium</taxon>
    </lineage>
</organism>
<accession>B8I8J2</accession>
<dbReference type="KEGG" id="cce:Ccel_0852"/>
<gene>
    <name evidence="3" type="ordered locus">Ccel_0852</name>
</gene>
<dbReference type="Proteomes" id="UP000001349">
    <property type="component" value="Chromosome"/>
</dbReference>
<dbReference type="SUPFAM" id="SSF55048">
    <property type="entry name" value="Probable ACP-binding domain of malonyl-CoA ACP transacylase"/>
    <property type="match status" value="1"/>
</dbReference>
<evidence type="ECO:0000313" key="3">
    <source>
        <dbReference type="EMBL" id="ACL75225.1"/>
    </source>
</evidence>
<reference evidence="3 4" key="1">
    <citation type="submission" date="2009-01" db="EMBL/GenBank/DDBJ databases">
        <title>Complete sequence of Clostridium cellulolyticum H10.</title>
        <authorList>
            <consortium name="US DOE Joint Genome Institute"/>
            <person name="Lucas S."/>
            <person name="Copeland A."/>
            <person name="Lapidus A."/>
            <person name="Glavina del Rio T."/>
            <person name="Dalin E."/>
            <person name="Tice H."/>
            <person name="Bruce D."/>
            <person name="Goodwin L."/>
            <person name="Pitluck S."/>
            <person name="Chertkov O."/>
            <person name="Saunders E."/>
            <person name="Brettin T."/>
            <person name="Detter J.C."/>
            <person name="Han C."/>
            <person name="Larimer F."/>
            <person name="Land M."/>
            <person name="Hauser L."/>
            <person name="Kyrpides N."/>
            <person name="Ivanova N."/>
            <person name="Zhou J."/>
            <person name="Richardson P."/>
        </authorList>
    </citation>
    <scope>NUCLEOTIDE SEQUENCE [LARGE SCALE GENOMIC DNA]</scope>
    <source>
        <strain evidence="4">ATCC 35319 / DSM 5812 / JCM 6584 / H10</strain>
    </source>
</reference>
<dbReference type="InterPro" id="IPR001227">
    <property type="entry name" value="Ac_transferase_dom_sf"/>
</dbReference>
<name>B8I8J2_RUMCH</name>
<dbReference type="RefSeq" id="WP_015924385.1">
    <property type="nucleotide sequence ID" value="NC_011898.1"/>
</dbReference>
<dbReference type="EMBL" id="CP001348">
    <property type="protein sequence ID" value="ACL75225.1"/>
    <property type="molecule type" value="Genomic_DNA"/>
</dbReference>
<protein>
    <submittedName>
        <fullName evidence="3">Acyl transferase</fullName>
    </submittedName>
</protein>
<dbReference type="Pfam" id="PF00698">
    <property type="entry name" value="Acyl_transf_1"/>
    <property type="match status" value="1"/>
</dbReference>
<evidence type="ECO:0000256" key="1">
    <source>
        <dbReference type="ARBA" id="ARBA00022679"/>
    </source>
</evidence>
<dbReference type="InterPro" id="IPR016035">
    <property type="entry name" value="Acyl_Trfase/lysoPLipase"/>
</dbReference>
<evidence type="ECO:0000259" key="2">
    <source>
        <dbReference type="SMART" id="SM00827"/>
    </source>
</evidence>
<dbReference type="InterPro" id="IPR050444">
    <property type="entry name" value="Polyketide_Synthase"/>
</dbReference>
<dbReference type="HOGENOM" id="CLU_030558_3_1_9"/>
<dbReference type="InterPro" id="IPR016036">
    <property type="entry name" value="Malonyl_transacylase_ACP-bd"/>
</dbReference>
<evidence type="ECO:0000313" key="4">
    <source>
        <dbReference type="Proteomes" id="UP000001349"/>
    </source>
</evidence>
<dbReference type="GO" id="GO:0016740">
    <property type="term" value="F:transferase activity"/>
    <property type="evidence" value="ECO:0007669"/>
    <property type="project" value="UniProtKB-KW"/>
</dbReference>
<proteinExistence type="predicted"/>
<dbReference type="Gene3D" id="3.40.366.10">
    <property type="entry name" value="Malonyl-Coenzyme A Acyl Carrier Protein, domain 2"/>
    <property type="match status" value="1"/>
</dbReference>
<dbReference type="InterPro" id="IPR014043">
    <property type="entry name" value="Acyl_transferase_dom"/>
</dbReference>
<dbReference type="Gene3D" id="3.30.70.250">
    <property type="entry name" value="Malonyl-CoA ACP transacylase, ACP-binding"/>
    <property type="match status" value="1"/>
</dbReference>
<keyword evidence="1 3" id="KW-0808">Transferase</keyword>
<dbReference type="OrthoDB" id="9805460at2"/>
<dbReference type="STRING" id="394503.Ccel_0852"/>
<keyword evidence="4" id="KW-1185">Reference proteome</keyword>
<sequence length="330" mass="37867">MQEKVVFMFPGQGSQYYNMGKQLFEQEPVFRKWMVYLDYICKKNIGESVLDKLYDSNKKIADIFDRTLYTHPAIFMIEYSLAMALTERGIKPDYLLGTSMGEFSSVAVSGVMDIEDVLECVLKQAQLFEAYCKEGGMLAIFNTPDIYENLPLLYKNSELSSVNFASHFVVSGSNENLTAIREYMEAKNIICYVLPVTYGFHSHLIDPAAQVYKEFLKGKRQNKPKIRFVSGMYGEAIEELNYDYLWDIVRKPIKFSKAISNMENSGPYIYIDLGSGGTLDNFAKRNFSKQSRSVSFSIITRFNQELRNTDKLQTYLAENEATATLFKVKK</sequence>
<dbReference type="PANTHER" id="PTHR45681">
    <property type="entry name" value="POLYKETIDE SYNTHASE 44-RELATED"/>
    <property type="match status" value="1"/>
</dbReference>
<feature type="domain" description="Malonyl-CoA:ACP transacylase (MAT)" evidence="2">
    <location>
        <begin position="8"/>
        <end position="302"/>
    </location>
</feature>
<dbReference type="eggNOG" id="COG3321">
    <property type="taxonomic scope" value="Bacteria"/>
</dbReference>